<dbReference type="GeneID" id="23858953"/>
<evidence type="ECO:0000313" key="1">
    <source>
        <dbReference type="EMBL" id="CBH09842.1"/>
    </source>
</evidence>
<reference evidence="2" key="1">
    <citation type="journal article" date="2010" name="PLoS Negl. Trop. Dis.">
        <title>The genome sequence of Trypanosoma brucei gambiense, causative agent of chronic human african trypanosomiasis.</title>
        <authorList>
            <person name="Jackson A.P."/>
            <person name="Sanders M."/>
            <person name="Berry A."/>
            <person name="McQuillan J."/>
            <person name="Aslett M.A."/>
            <person name="Quail M.A."/>
            <person name="Chukualim B."/>
            <person name="Capewell P."/>
            <person name="MacLeod A."/>
            <person name="Melville S.E."/>
            <person name="Gibson W."/>
            <person name="Barry J.D."/>
            <person name="Berriman M."/>
            <person name="Hertz-Fowler C."/>
        </authorList>
    </citation>
    <scope>NUCLEOTIDE SEQUENCE [LARGE SCALE GENOMIC DNA]</scope>
    <source>
        <strain evidence="2">MHOM/CI/86/DAL972</strain>
    </source>
</reference>
<gene>
    <name evidence="1" type="ORF">TbgDal_III1810</name>
</gene>
<name>C9ZK78_TRYB9</name>
<dbReference type="AlphaFoldDB" id="C9ZK78"/>
<proteinExistence type="predicted"/>
<dbReference type="EMBL" id="FN554966">
    <property type="protein sequence ID" value="CBH09842.1"/>
    <property type="molecule type" value="Genomic_DNA"/>
</dbReference>
<accession>C9ZK78</accession>
<sequence length="110" mass="13019">MFESVFPHSLRPFFFFFLGGEWSGVEWSGVEWSGVEWVICVIHSARFCRNELYGWPHCGSMDNMRNYILRDGEKESFCRHGDAQNFYCMLRGSNVTLRRKIILFIFICES</sequence>
<dbReference type="RefSeq" id="XP_011772135.1">
    <property type="nucleotide sequence ID" value="XM_011773833.1"/>
</dbReference>
<organism evidence="1 2">
    <name type="scientific">Trypanosoma brucei gambiense (strain MHOM/CI/86/DAL972)</name>
    <dbReference type="NCBI Taxonomy" id="679716"/>
    <lineage>
        <taxon>Eukaryota</taxon>
        <taxon>Discoba</taxon>
        <taxon>Euglenozoa</taxon>
        <taxon>Kinetoplastea</taxon>
        <taxon>Metakinetoplastina</taxon>
        <taxon>Trypanosomatida</taxon>
        <taxon>Trypanosomatidae</taxon>
        <taxon>Trypanosoma</taxon>
    </lineage>
</organism>
<dbReference type="KEGG" id="tbg:TbgDal_III1810"/>
<protein>
    <submittedName>
        <fullName evidence="1">Uncharacterized protein</fullName>
    </submittedName>
</protein>
<evidence type="ECO:0000313" key="2">
    <source>
        <dbReference type="Proteomes" id="UP000002316"/>
    </source>
</evidence>
<dbReference type="Proteomes" id="UP000002316">
    <property type="component" value="Chromosome 3"/>
</dbReference>